<dbReference type="InterPro" id="IPR036875">
    <property type="entry name" value="Znf_CCHC_sf"/>
</dbReference>
<dbReference type="Pfam" id="PF14392">
    <property type="entry name" value="zf-CCHC_4"/>
    <property type="match status" value="1"/>
</dbReference>
<evidence type="ECO:0000256" key="2">
    <source>
        <dbReference type="SAM" id="MobiDB-lite"/>
    </source>
</evidence>
<reference evidence="4" key="1">
    <citation type="submission" date="2020-06" db="EMBL/GenBank/DDBJ databases">
        <authorList>
            <person name="Li T."/>
            <person name="Hu X."/>
            <person name="Zhang T."/>
            <person name="Song X."/>
            <person name="Zhang H."/>
            <person name="Dai N."/>
            <person name="Sheng W."/>
            <person name="Hou X."/>
            <person name="Wei L."/>
        </authorList>
    </citation>
    <scope>NUCLEOTIDE SEQUENCE</scope>
    <source>
        <strain evidence="4">3651</strain>
        <tissue evidence="4">Leaf</tissue>
    </source>
</reference>
<keyword evidence="1" id="KW-0863">Zinc-finger</keyword>
<keyword evidence="1" id="KW-0479">Metal-binding</keyword>
<evidence type="ECO:0000259" key="3">
    <source>
        <dbReference type="PROSITE" id="PS50158"/>
    </source>
</evidence>
<dbReference type="EMBL" id="JACGWO010000011">
    <property type="protein sequence ID" value="KAK4414785.1"/>
    <property type="molecule type" value="Genomic_DNA"/>
</dbReference>
<protein>
    <recommendedName>
        <fullName evidence="3">CCHC-type domain-containing protein</fullName>
    </recommendedName>
</protein>
<evidence type="ECO:0000256" key="1">
    <source>
        <dbReference type="PROSITE-ProRule" id="PRU00047"/>
    </source>
</evidence>
<comment type="caution">
    <text evidence="4">The sequence shown here is derived from an EMBL/GenBank/DDBJ whole genome shotgun (WGS) entry which is preliminary data.</text>
</comment>
<evidence type="ECO:0000313" key="4">
    <source>
        <dbReference type="EMBL" id="KAK4414785.1"/>
    </source>
</evidence>
<dbReference type="GO" id="GO:0003676">
    <property type="term" value="F:nucleic acid binding"/>
    <property type="evidence" value="ECO:0007669"/>
    <property type="project" value="InterPro"/>
</dbReference>
<dbReference type="InterPro" id="IPR001878">
    <property type="entry name" value="Znf_CCHC"/>
</dbReference>
<reference evidence="4" key="2">
    <citation type="journal article" date="2024" name="Plant">
        <title>Genomic evolution and insights into agronomic trait innovations of Sesamum species.</title>
        <authorList>
            <person name="Miao H."/>
            <person name="Wang L."/>
            <person name="Qu L."/>
            <person name="Liu H."/>
            <person name="Sun Y."/>
            <person name="Le M."/>
            <person name="Wang Q."/>
            <person name="Wei S."/>
            <person name="Zheng Y."/>
            <person name="Lin W."/>
            <person name="Duan Y."/>
            <person name="Cao H."/>
            <person name="Xiong S."/>
            <person name="Wang X."/>
            <person name="Wei L."/>
            <person name="Li C."/>
            <person name="Ma Q."/>
            <person name="Ju M."/>
            <person name="Zhao R."/>
            <person name="Li G."/>
            <person name="Mu C."/>
            <person name="Tian Q."/>
            <person name="Mei H."/>
            <person name="Zhang T."/>
            <person name="Gao T."/>
            <person name="Zhang H."/>
        </authorList>
    </citation>
    <scope>NUCLEOTIDE SEQUENCE</scope>
    <source>
        <strain evidence="4">3651</strain>
    </source>
</reference>
<feature type="region of interest" description="Disordered" evidence="2">
    <location>
        <begin position="92"/>
        <end position="115"/>
    </location>
</feature>
<accession>A0AAE2CAH8</accession>
<feature type="domain" description="CCHC-type" evidence="3">
    <location>
        <begin position="24"/>
        <end position="37"/>
    </location>
</feature>
<organism evidence="4 5">
    <name type="scientific">Sesamum alatum</name>
    <dbReference type="NCBI Taxonomy" id="300844"/>
    <lineage>
        <taxon>Eukaryota</taxon>
        <taxon>Viridiplantae</taxon>
        <taxon>Streptophyta</taxon>
        <taxon>Embryophyta</taxon>
        <taxon>Tracheophyta</taxon>
        <taxon>Spermatophyta</taxon>
        <taxon>Magnoliopsida</taxon>
        <taxon>eudicotyledons</taxon>
        <taxon>Gunneridae</taxon>
        <taxon>Pentapetalae</taxon>
        <taxon>asterids</taxon>
        <taxon>lamiids</taxon>
        <taxon>Lamiales</taxon>
        <taxon>Pedaliaceae</taxon>
        <taxon>Sesamum</taxon>
    </lineage>
</organism>
<dbReference type="PROSITE" id="PS50158">
    <property type="entry name" value="ZF_CCHC"/>
    <property type="match status" value="1"/>
</dbReference>
<dbReference type="AlphaFoldDB" id="A0AAE2CAH8"/>
<evidence type="ECO:0000313" key="5">
    <source>
        <dbReference type="Proteomes" id="UP001293254"/>
    </source>
</evidence>
<sequence length="140" mass="15500">MRLRSPSGEELSVSFMYEKLPTFCYVCGVLGHIVRDCIQRFGKGEEPRAEDDLPYGPWLREMRTGGYTTVRGVGSWGSSGGGWRMERESFQYRTQPSTEGGDEWGEVSGDRGGVMGVVKRNVRHTGRESGRTGAEEEVGG</sequence>
<keyword evidence="1" id="KW-0862">Zinc</keyword>
<dbReference type="InterPro" id="IPR025836">
    <property type="entry name" value="Zn_knuckle_CX2CX4HX4C"/>
</dbReference>
<name>A0AAE2CAH8_9LAMI</name>
<dbReference type="Proteomes" id="UP001293254">
    <property type="component" value="Unassembled WGS sequence"/>
</dbReference>
<dbReference type="SUPFAM" id="SSF57756">
    <property type="entry name" value="Retrovirus zinc finger-like domains"/>
    <property type="match status" value="1"/>
</dbReference>
<dbReference type="GO" id="GO:0008270">
    <property type="term" value="F:zinc ion binding"/>
    <property type="evidence" value="ECO:0007669"/>
    <property type="project" value="UniProtKB-KW"/>
</dbReference>
<gene>
    <name evidence="4" type="ORF">Salat_2585400</name>
</gene>
<proteinExistence type="predicted"/>
<keyword evidence="5" id="KW-1185">Reference proteome</keyword>